<evidence type="ECO:0000313" key="2">
    <source>
        <dbReference type="EMBL" id="GDY78178.1"/>
    </source>
</evidence>
<evidence type="ECO:0000256" key="1">
    <source>
        <dbReference type="SAM" id="MobiDB-lite"/>
    </source>
</evidence>
<name>A0A4D4N112_STRAX</name>
<feature type="region of interest" description="Disordered" evidence="1">
    <location>
        <begin position="64"/>
        <end position="90"/>
    </location>
</feature>
<evidence type="ECO:0000313" key="3">
    <source>
        <dbReference type="Proteomes" id="UP000299211"/>
    </source>
</evidence>
<comment type="caution">
    <text evidence="2">The sequence shown here is derived from an EMBL/GenBank/DDBJ whole genome shotgun (WGS) entry which is preliminary data.</text>
</comment>
<dbReference type="EMBL" id="BJHY01000001">
    <property type="protein sequence ID" value="GDY78178.1"/>
    <property type="molecule type" value="Genomic_DNA"/>
</dbReference>
<gene>
    <name evidence="2" type="ORF">SAV31267_076630</name>
</gene>
<protein>
    <submittedName>
        <fullName evidence="2">Uncharacterized protein</fullName>
    </submittedName>
</protein>
<dbReference type="AlphaFoldDB" id="A0A4D4N112"/>
<proteinExistence type="predicted"/>
<reference evidence="2 3" key="1">
    <citation type="submission" date="2019-04" db="EMBL/GenBank/DDBJ databases">
        <title>Draft genome sequences of Streptomyces avermitilis ATCC 31267.</title>
        <authorList>
            <person name="Komaki H."/>
            <person name="Tamura T."/>
            <person name="Hosoyama A."/>
        </authorList>
    </citation>
    <scope>NUCLEOTIDE SEQUENCE [LARGE SCALE GENOMIC DNA]</scope>
    <source>
        <strain evidence="2 3">ATCC 31267</strain>
    </source>
</reference>
<dbReference type="Proteomes" id="UP000299211">
    <property type="component" value="Unassembled WGS sequence"/>
</dbReference>
<accession>A0A4D4N112</accession>
<organism evidence="2 3">
    <name type="scientific">Streptomyces avermitilis</name>
    <dbReference type="NCBI Taxonomy" id="33903"/>
    <lineage>
        <taxon>Bacteria</taxon>
        <taxon>Bacillati</taxon>
        <taxon>Actinomycetota</taxon>
        <taxon>Actinomycetes</taxon>
        <taxon>Kitasatosporales</taxon>
        <taxon>Streptomycetaceae</taxon>
        <taxon>Streptomyces</taxon>
    </lineage>
</organism>
<sequence>MRVRLDTAGRFLRSADAYVRVEQGAGLAVAAVAGEPEQGLADLRGGPDHPLPQHLLPVHRAARRDERVRGGDQAVGGERGRLPQEGGPVGAEADAVQFGGEQREAGGGPVRGLDEQRVRLTAAALAAQSGQCAHGLDGVAARLVVQRLASGLRRRGLPGGSGEAGAAGVRPVFGAGAGAGAAGRVAAGGVSCASIIPAKRALPRGGAFRAAWAWWPGLRR</sequence>